<sequence length="1163" mass="132613">MAEVVGIVAGAVQFLDVGSRVLISLSRFCSDLQNVPHKIKTVRQRLERTLQLVDSIKSDVEAPNTGPGTTLSGIISQPQVDFAKGLLEDAAAQVTELQVLLTRLAFTGDSLAKKAWRAVVAIKKEEEILSKWNDIETTTGLLQIWMQHQSLKLIRDDILVDKDHAGKISGVEKTLVTSQQSLDKMPQAIENIVQASQSEIVREIGTNSYRLGERTRQMEQNFDVAKHDVLRGITTVETSMHGSLQSVKGDIIDQIMRDRTSQSADNQALRSQFASLQQTMNQILIQHTSQRLISKPSYFEDIEVSASYASRRLTKSRVPTRPGRGTLCTCTTWMTRSYKSWKSFQFCYDPTLVHETNCPLHHRSNRSWTLGVRAILPALCAYCIDMALQIDFGAGGFAISPSMRMAARVVDCYKSPLFRAIFHLYMTIALPEIDHTRALETFKTRLRFQLSKGHASAYDQDTAGRTALDTCLHTIWKPIRVLGNVHQNELVISIIDAFLEGFARPDSIKFQTPKVAAFSRILSRHGCSLELSDAYRFEKSELKHIWRNADLCDEFNLPWRYAAAVQKSLPLLGKSIENQTFEQRHGHLPSVLTFALHWPEGRRLLIAAGANPLDSIPFALELGDMEALKDLIHQDLHFFSGQESSANENLLREWYYQPYYALESARQTSLDIIVNHLVQLRGRLLNLARKHLQPQEQKRLGIHASNRQEDILDGVLLQAYRMLNLTGVRTPSFLYPGCQSSVYHWYWVVNLNIAKRLFLAGFHRLDIKDDNGVRPIELACANGDLDLVAWFLQHGAAAPEQLIWSIAASQFYHGLNAAASVEIISACGYPESDTCRCYCSSKGCLPSTVLLKRKERSWDDKKGTLEEWIRNIPPGFRFQSYREACRLEIFERLGMSHTCCSLIHVHGALVRHEMEMDDQLEISEEERDFSIILNQYMHLFDRLSDSSTSPFTVFWDLWWTAVDMTLPDLYGRNTFLGRYRCRLSETASDLEYIQSYGPHERQIRLVVDQYSNIVGSIARFVPLFEPWGLIRSWDLCHRLVPWGFYFGTVEVDRILCLPKDIDMQSPWEEVLPYASDFDIPRIFYLDPPERIKKVRTYIMDKVIPAMAQFIILDLYFGQSIPEDIRQHLEAEGLLQDGELVHPATKEADPETIFQDCINTLFEP</sequence>
<dbReference type="RefSeq" id="XP_020134091.1">
    <property type="nucleotide sequence ID" value="XM_020276919.1"/>
</dbReference>
<gene>
    <name evidence="1" type="ORF">BKCO1_500093</name>
</gene>
<dbReference type="EMBL" id="MNUE01000005">
    <property type="protein sequence ID" value="OJD38063.1"/>
    <property type="molecule type" value="Genomic_DNA"/>
</dbReference>
<accession>A0A1J9SC90</accession>
<proteinExistence type="predicted"/>
<reference evidence="1 2" key="1">
    <citation type="submission" date="2016-10" db="EMBL/GenBank/DDBJ databases">
        <title>Proteomics and genomics reveal pathogen-plant mechanisms compatible with a hemibiotrophic lifestyle of Diplodia corticola.</title>
        <authorList>
            <person name="Fernandes I."/>
            <person name="De Jonge R."/>
            <person name="Van De Peer Y."/>
            <person name="Devreese B."/>
            <person name="Alves A."/>
            <person name="Esteves A.C."/>
        </authorList>
    </citation>
    <scope>NUCLEOTIDE SEQUENCE [LARGE SCALE GENOMIC DNA]</scope>
    <source>
        <strain evidence="1 2">CBS 112549</strain>
    </source>
</reference>
<dbReference type="InterPro" id="IPR036770">
    <property type="entry name" value="Ankyrin_rpt-contain_sf"/>
</dbReference>
<dbReference type="AlphaFoldDB" id="A0A1J9SC90"/>
<name>A0A1J9SC90_9PEZI</name>
<dbReference type="Proteomes" id="UP000183809">
    <property type="component" value="Unassembled WGS sequence"/>
</dbReference>
<protein>
    <submittedName>
        <fullName evidence="1">Uncharacterized protein</fullName>
    </submittedName>
</protein>
<dbReference type="GeneID" id="31017180"/>
<evidence type="ECO:0000313" key="2">
    <source>
        <dbReference type="Proteomes" id="UP000183809"/>
    </source>
</evidence>
<dbReference type="SUPFAM" id="SSF48403">
    <property type="entry name" value="Ankyrin repeat"/>
    <property type="match status" value="1"/>
</dbReference>
<evidence type="ECO:0000313" key="1">
    <source>
        <dbReference type="EMBL" id="OJD38063.1"/>
    </source>
</evidence>
<dbReference type="OrthoDB" id="3944214at2759"/>
<organism evidence="1 2">
    <name type="scientific">Diplodia corticola</name>
    <dbReference type="NCBI Taxonomy" id="236234"/>
    <lineage>
        <taxon>Eukaryota</taxon>
        <taxon>Fungi</taxon>
        <taxon>Dikarya</taxon>
        <taxon>Ascomycota</taxon>
        <taxon>Pezizomycotina</taxon>
        <taxon>Dothideomycetes</taxon>
        <taxon>Dothideomycetes incertae sedis</taxon>
        <taxon>Botryosphaeriales</taxon>
        <taxon>Botryosphaeriaceae</taxon>
        <taxon>Diplodia</taxon>
    </lineage>
</organism>
<comment type="caution">
    <text evidence="1">The sequence shown here is derived from an EMBL/GenBank/DDBJ whole genome shotgun (WGS) entry which is preliminary data.</text>
</comment>
<dbReference type="STRING" id="236234.A0A1J9SC90"/>
<keyword evidence="2" id="KW-1185">Reference proteome</keyword>